<evidence type="ECO:0000313" key="1">
    <source>
        <dbReference type="EMBL" id="OUK01668.1"/>
    </source>
</evidence>
<proteinExistence type="predicted"/>
<sequence length="117" mass="13289">TETISRQDPNWKIIVEDTRLSKRNWRVTAQLVDQFKDSSGQPLKNDVLLFRKGTQLDQWITSTSEVNVFDGTSTDKNELYDVLWPTQEGPLLQVAPGTVKVGKYTGVINWKLIDAPV</sequence>
<dbReference type="Proteomes" id="UP000194606">
    <property type="component" value="Unassembled WGS sequence"/>
</dbReference>
<name>A0A252CA82_9LACT</name>
<accession>A0A252CA82</accession>
<comment type="caution">
    <text evidence="1">The sequence shown here is derived from an EMBL/GenBank/DDBJ whole genome shotgun (WGS) entry which is preliminary data.</text>
</comment>
<reference evidence="1 2" key="1">
    <citation type="submission" date="2017-02" db="EMBL/GenBank/DDBJ databases">
        <authorList>
            <person name="Peterson S.W."/>
        </authorList>
    </citation>
    <scope>NUCLEOTIDE SEQUENCE [LARGE SCALE GENOMIC DNA]</scope>
    <source>
        <strain evidence="1">159469</strain>
    </source>
</reference>
<feature type="non-terminal residue" evidence="1">
    <location>
        <position position="1"/>
    </location>
</feature>
<evidence type="ECO:0008006" key="3">
    <source>
        <dbReference type="Google" id="ProtNLM"/>
    </source>
</evidence>
<organism evidence="1 2">
    <name type="scientific">Lactococcus petauri</name>
    <dbReference type="NCBI Taxonomy" id="1940789"/>
    <lineage>
        <taxon>Bacteria</taxon>
        <taxon>Bacillati</taxon>
        <taxon>Bacillota</taxon>
        <taxon>Bacilli</taxon>
        <taxon>Lactobacillales</taxon>
        <taxon>Streptococcaceae</taxon>
        <taxon>Lactococcus</taxon>
    </lineage>
</organism>
<gene>
    <name evidence="1" type="ORF">BZZ03_11575</name>
</gene>
<evidence type="ECO:0000313" key="2">
    <source>
        <dbReference type="Proteomes" id="UP000194606"/>
    </source>
</evidence>
<dbReference type="AlphaFoldDB" id="A0A252CA82"/>
<dbReference type="EMBL" id="MUIZ01000024">
    <property type="protein sequence ID" value="OUK01668.1"/>
    <property type="molecule type" value="Genomic_DNA"/>
</dbReference>
<protein>
    <recommendedName>
        <fullName evidence="3">WxL domain-containing protein</fullName>
    </recommendedName>
</protein>